<name>A0AAN7XTB2_ELEMC</name>
<feature type="region of interest" description="Disordered" evidence="1">
    <location>
        <begin position="59"/>
        <end position="108"/>
    </location>
</feature>
<reference evidence="2 3" key="1">
    <citation type="journal article" date="2023" name="Genes (Basel)">
        <title>Chromosome-Level Genome Assembly and Circadian Gene Repertoire of the Patagonia Blennie Eleginops maclovinus-The Closest Ancestral Proxy of Antarctic Cryonotothenioids.</title>
        <authorList>
            <person name="Cheng C.C."/>
            <person name="Rivera-Colon A.G."/>
            <person name="Minhas B.F."/>
            <person name="Wilson L."/>
            <person name="Rayamajhi N."/>
            <person name="Vargas-Chacoff L."/>
            <person name="Catchen J.M."/>
        </authorList>
    </citation>
    <scope>NUCLEOTIDE SEQUENCE [LARGE SCALE GENOMIC DNA]</scope>
    <source>
        <strain evidence="2">JMC-PN-2008</strain>
    </source>
</reference>
<organism evidence="2 3">
    <name type="scientific">Eleginops maclovinus</name>
    <name type="common">Patagonian blennie</name>
    <name type="synonym">Eleginus maclovinus</name>
    <dbReference type="NCBI Taxonomy" id="56733"/>
    <lineage>
        <taxon>Eukaryota</taxon>
        <taxon>Metazoa</taxon>
        <taxon>Chordata</taxon>
        <taxon>Craniata</taxon>
        <taxon>Vertebrata</taxon>
        <taxon>Euteleostomi</taxon>
        <taxon>Actinopterygii</taxon>
        <taxon>Neopterygii</taxon>
        <taxon>Teleostei</taxon>
        <taxon>Neoteleostei</taxon>
        <taxon>Acanthomorphata</taxon>
        <taxon>Eupercaria</taxon>
        <taxon>Perciformes</taxon>
        <taxon>Notothenioidei</taxon>
        <taxon>Eleginopidae</taxon>
        <taxon>Eleginops</taxon>
    </lineage>
</organism>
<feature type="compositionally biased region" description="Polar residues" evidence="1">
    <location>
        <begin position="83"/>
        <end position="99"/>
    </location>
</feature>
<evidence type="ECO:0000313" key="2">
    <source>
        <dbReference type="EMBL" id="KAK5868010.1"/>
    </source>
</evidence>
<evidence type="ECO:0000256" key="1">
    <source>
        <dbReference type="SAM" id="MobiDB-lite"/>
    </source>
</evidence>
<dbReference type="EMBL" id="JAUZQC010000008">
    <property type="protein sequence ID" value="KAK5868010.1"/>
    <property type="molecule type" value="Genomic_DNA"/>
</dbReference>
<keyword evidence="3" id="KW-1185">Reference proteome</keyword>
<gene>
    <name evidence="2" type="ORF">PBY51_012457</name>
</gene>
<comment type="caution">
    <text evidence="2">The sequence shown here is derived from an EMBL/GenBank/DDBJ whole genome shotgun (WGS) entry which is preliminary data.</text>
</comment>
<sequence length="108" mass="12415">MVQKLLEQRPQTLAQAYDIARRHETTKQAVLYVTSRMHPGAHNITERWPRAAIVREIAEEEPIETAATSPGPRWKPEPAHSSPYPQNTFSNPKVTPNKQNGRKHINWE</sequence>
<dbReference type="Proteomes" id="UP001346869">
    <property type="component" value="Unassembled WGS sequence"/>
</dbReference>
<evidence type="ECO:0000313" key="3">
    <source>
        <dbReference type="Proteomes" id="UP001346869"/>
    </source>
</evidence>
<protein>
    <submittedName>
        <fullName evidence="2">Uncharacterized protein</fullName>
    </submittedName>
</protein>
<reference evidence="2 3" key="2">
    <citation type="journal article" date="2023" name="Mol. Biol. Evol.">
        <title>Genomics of Secondarily Temperate Adaptation in the Only Non-Antarctic Icefish.</title>
        <authorList>
            <person name="Rivera-Colon A.G."/>
            <person name="Rayamajhi N."/>
            <person name="Minhas B.F."/>
            <person name="Madrigal G."/>
            <person name="Bilyk K.T."/>
            <person name="Yoon V."/>
            <person name="Hune M."/>
            <person name="Gregory S."/>
            <person name="Cheng C.H.C."/>
            <person name="Catchen J.M."/>
        </authorList>
    </citation>
    <scope>NUCLEOTIDE SEQUENCE [LARGE SCALE GENOMIC DNA]</scope>
    <source>
        <strain evidence="2">JMC-PN-2008</strain>
    </source>
</reference>
<accession>A0AAN7XTB2</accession>
<proteinExistence type="predicted"/>
<dbReference type="AlphaFoldDB" id="A0AAN7XTB2"/>